<keyword evidence="2" id="KW-0689">Ribosomal protein</keyword>
<proteinExistence type="inferred from homology"/>
<dbReference type="PANTHER" id="PTHR10902">
    <property type="entry name" value="60S RIBOSOMAL PROTEIN L35A"/>
    <property type="match status" value="1"/>
</dbReference>
<evidence type="ECO:0000256" key="6">
    <source>
        <dbReference type="ARBA" id="ARBA00045649"/>
    </source>
</evidence>
<dbReference type="Pfam" id="PF01247">
    <property type="entry name" value="Ribosomal_L35Ae"/>
    <property type="match status" value="1"/>
</dbReference>
<sequence>MSGRLWSKAIFAGYKRGLRNQREHTALLKIEGVYAQDETEFYLGKRSYYFISWETK</sequence>
<dbReference type="InterPro" id="IPR009000">
    <property type="entry name" value="Transl_B-barrel_sf"/>
</dbReference>
<dbReference type="Gene3D" id="2.40.10.190">
    <property type="entry name" value="translation elongation factor selb, chain A, domain 4"/>
    <property type="match status" value="1"/>
</dbReference>
<dbReference type="InterPro" id="IPR001780">
    <property type="entry name" value="Ribosomal_eL33"/>
</dbReference>
<dbReference type="GO" id="GO:1990904">
    <property type="term" value="C:ribonucleoprotein complex"/>
    <property type="evidence" value="ECO:0007669"/>
    <property type="project" value="UniProtKB-KW"/>
</dbReference>
<dbReference type="OMA" id="FISWETK"/>
<dbReference type="AlphaFoldDB" id="A0A8C0CG85"/>
<evidence type="ECO:0000256" key="5">
    <source>
        <dbReference type="ARBA" id="ARBA00035530"/>
    </source>
</evidence>
<evidence type="ECO:0000313" key="7">
    <source>
        <dbReference type="Ensembl" id="ENSBMSP00010005685.1"/>
    </source>
</evidence>
<dbReference type="Ensembl" id="ENSBMST00010006289.1">
    <property type="protein sequence ID" value="ENSBMSP00010005685.1"/>
    <property type="gene ID" value="ENSBMSG00010004224.1"/>
</dbReference>
<dbReference type="GO" id="GO:0003735">
    <property type="term" value="F:structural constituent of ribosome"/>
    <property type="evidence" value="ECO:0007669"/>
    <property type="project" value="InterPro"/>
</dbReference>
<dbReference type="GO" id="GO:0006412">
    <property type="term" value="P:translation"/>
    <property type="evidence" value="ECO:0007669"/>
    <property type="project" value="InterPro"/>
</dbReference>
<dbReference type="GeneTree" id="ENSGT00390000016972"/>
<dbReference type="InterPro" id="IPR038661">
    <property type="entry name" value="Ribosomal_eL33_sf"/>
</dbReference>
<evidence type="ECO:0000256" key="4">
    <source>
        <dbReference type="ARBA" id="ARBA00035228"/>
    </source>
</evidence>
<dbReference type="GO" id="GO:0005840">
    <property type="term" value="C:ribosome"/>
    <property type="evidence" value="ECO:0007669"/>
    <property type="project" value="UniProtKB-KW"/>
</dbReference>
<comment type="similarity">
    <text evidence="1">Belongs to the eukaryotic ribosomal protein eL33 family.</text>
</comment>
<dbReference type="SUPFAM" id="SSF50447">
    <property type="entry name" value="Translation proteins"/>
    <property type="match status" value="1"/>
</dbReference>
<reference evidence="7" key="1">
    <citation type="submission" date="2023-09" db="UniProtKB">
        <authorList>
            <consortium name="Ensembl"/>
        </authorList>
    </citation>
    <scope>IDENTIFICATION</scope>
</reference>
<keyword evidence="3" id="KW-0687">Ribonucleoprotein</keyword>
<name>A0A8C0CG85_BALMU</name>
<accession>A0A8C0CG85</accession>
<evidence type="ECO:0000256" key="3">
    <source>
        <dbReference type="ARBA" id="ARBA00023274"/>
    </source>
</evidence>
<evidence type="ECO:0000256" key="1">
    <source>
        <dbReference type="ARBA" id="ARBA00009269"/>
    </source>
</evidence>
<protein>
    <recommendedName>
        <fullName evidence="4">Large ribosomal subunit protein eL33</fullName>
    </recommendedName>
    <alternativeName>
        <fullName evidence="5">60S ribosomal protein L35a</fullName>
    </alternativeName>
</protein>
<organism evidence="7">
    <name type="scientific">Balaenoptera musculus</name>
    <name type="common">Blue whale</name>
    <dbReference type="NCBI Taxonomy" id="9771"/>
    <lineage>
        <taxon>Eukaryota</taxon>
        <taxon>Metazoa</taxon>
        <taxon>Chordata</taxon>
        <taxon>Craniata</taxon>
        <taxon>Vertebrata</taxon>
        <taxon>Euteleostomi</taxon>
        <taxon>Mammalia</taxon>
        <taxon>Eutheria</taxon>
        <taxon>Laurasiatheria</taxon>
        <taxon>Artiodactyla</taxon>
        <taxon>Whippomorpha</taxon>
        <taxon>Cetacea</taxon>
        <taxon>Mysticeti</taxon>
        <taxon>Balaenopteridae</taxon>
        <taxon>Balaenoptera</taxon>
    </lineage>
</organism>
<evidence type="ECO:0000256" key="2">
    <source>
        <dbReference type="ARBA" id="ARBA00022980"/>
    </source>
</evidence>
<comment type="function">
    <text evidence="6">Component of the large ribosomal subunit. The ribosome is a large ribonucleoprotein complex responsible for the synthesis of proteins in the cell. Required for the proliferation and viability of hematopoietic cells.</text>
</comment>